<dbReference type="GO" id="GO:0019303">
    <property type="term" value="P:D-ribose catabolic process"/>
    <property type="evidence" value="ECO:0007669"/>
    <property type="project" value="UniProtKB-UniRule"/>
</dbReference>
<comment type="function">
    <text evidence="9">Catalyzes the phosphorylation of ribose at O-5 in a reaction requiring ATP and magnesium. The resulting D-ribose-5-phosphate can then be used either for sythesis of nucleotides, histidine, and tryptophan, or as a component of the pentose phosphate pathway.</text>
</comment>
<dbReference type="EC" id="2.7.1.15" evidence="9"/>
<evidence type="ECO:0000256" key="1">
    <source>
        <dbReference type="ARBA" id="ARBA00022679"/>
    </source>
</evidence>
<proteinExistence type="inferred from homology"/>
<dbReference type="CDD" id="cd01174">
    <property type="entry name" value="ribokinase"/>
    <property type="match status" value="1"/>
</dbReference>
<evidence type="ECO:0000313" key="12">
    <source>
        <dbReference type="Proteomes" id="UP000326554"/>
    </source>
</evidence>
<keyword evidence="6 9" id="KW-0460">Magnesium</keyword>
<keyword evidence="2 9" id="KW-0479">Metal-binding</keyword>
<feature type="binding site" evidence="9">
    <location>
        <begin position="203"/>
        <end position="208"/>
    </location>
    <ligand>
        <name>ATP</name>
        <dbReference type="ChEBI" id="CHEBI:30616"/>
    </ligand>
</feature>
<evidence type="ECO:0000256" key="5">
    <source>
        <dbReference type="ARBA" id="ARBA00022840"/>
    </source>
</evidence>
<dbReference type="HAMAP" id="MF_01987">
    <property type="entry name" value="Ribokinase"/>
    <property type="match status" value="1"/>
</dbReference>
<comment type="caution">
    <text evidence="11">The sequence shown here is derived from an EMBL/GenBank/DDBJ whole genome shotgun (WGS) entry which is preliminary data.</text>
</comment>
<evidence type="ECO:0000256" key="8">
    <source>
        <dbReference type="ARBA" id="ARBA00023277"/>
    </source>
</evidence>
<comment type="caution">
    <text evidence="9">Lacks conserved residue(s) required for the propagation of feature annotation.</text>
</comment>
<keyword evidence="4 9" id="KW-0418">Kinase</keyword>
<feature type="binding site" evidence="9">
    <location>
        <position position="270"/>
    </location>
    <ligand>
        <name>K(+)</name>
        <dbReference type="ChEBI" id="CHEBI:29103"/>
    </ligand>
</feature>
<accession>A0A5J5GPP1</accession>
<dbReference type="UniPathway" id="UPA00916">
    <property type="reaction ID" value="UER00889"/>
</dbReference>
<feature type="binding site" evidence="9">
    <location>
        <position position="235"/>
    </location>
    <ligand>
        <name>substrate</name>
    </ligand>
</feature>
<dbReference type="PRINTS" id="PR00990">
    <property type="entry name" value="RIBOKINASE"/>
</dbReference>
<feature type="domain" description="Carbohydrate kinase PfkB" evidence="10">
    <location>
        <begin position="5"/>
        <end position="276"/>
    </location>
</feature>
<dbReference type="GO" id="GO:0005524">
    <property type="term" value="F:ATP binding"/>
    <property type="evidence" value="ECO:0007669"/>
    <property type="project" value="UniProtKB-UniRule"/>
</dbReference>
<dbReference type="RefSeq" id="WP_150443832.1">
    <property type="nucleotide sequence ID" value="NZ_VYQE01000001.1"/>
</dbReference>
<evidence type="ECO:0000256" key="3">
    <source>
        <dbReference type="ARBA" id="ARBA00022741"/>
    </source>
</evidence>
<keyword evidence="8 9" id="KW-0119">Carbohydrate metabolism</keyword>
<evidence type="ECO:0000256" key="6">
    <source>
        <dbReference type="ARBA" id="ARBA00022842"/>
    </source>
</evidence>
<dbReference type="GO" id="GO:0046872">
    <property type="term" value="F:metal ion binding"/>
    <property type="evidence" value="ECO:0007669"/>
    <property type="project" value="UniProtKB-KW"/>
</dbReference>
<keyword evidence="9" id="KW-0963">Cytoplasm</keyword>
<dbReference type="Proteomes" id="UP000326554">
    <property type="component" value="Unassembled WGS sequence"/>
</dbReference>
<feature type="binding site" evidence="9">
    <location>
        <position position="229"/>
    </location>
    <ligand>
        <name>K(+)</name>
        <dbReference type="ChEBI" id="CHEBI:29103"/>
    </ligand>
</feature>
<evidence type="ECO:0000259" key="10">
    <source>
        <dbReference type="Pfam" id="PF00294"/>
    </source>
</evidence>
<feature type="binding site" evidence="9">
    <location>
        <position position="265"/>
    </location>
    <ligand>
        <name>K(+)</name>
        <dbReference type="ChEBI" id="CHEBI:29103"/>
    </ligand>
</feature>
<dbReference type="GO" id="GO:0005737">
    <property type="term" value="C:cytoplasm"/>
    <property type="evidence" value="ECO:0007669"/>
    <property type="project" value="UniProtKB-SubCell"/>
</dbReference>
<keyword evidence="1 9" id="KW-0808">Transferase</keyword>
<evidence type="ECO:0000256" key="9">
    <source>
        <dbReference type="HAMAP-Rule" id="MF_01987"/>
    </source>
</evidence>
<dbReference type="SUPFAM" id="SSF53613">
    <property type="entry name" value="Ribokinase-like"/>
    <property type="match status" value="1"/>
</dbReference>
<dbReference type="AlphaFoldDB" id="A0A5J5GPP1"/>
<evidence type="ECO:0000256" key="4">
    <source>
        <dbReference type="ARBA" id="ARBA00022777"/>
    </source>
</evidence>
<feature type="active site" description="Proton acceptor" evidence="9">
    <location>
        <position position="235"/>
    </location>
</feature>
<feature type="binding site" evidence="9">
    <location>
        <position position="137"/>
    </location>
    <ligand>
        <name>substrate</name>
    </ligand>
</feature>
<feature type="binding site" evidence="9">
    <location>
        <begin position="38"/>
        <end position="42"/>
    </location>
    <ligand>
        <name>substrate</name>
    </ligand>
</feature>
<comment type="subcellular location">
    <subcellularLocation>
        <location evidence="9">Cytoplasm</location>
    </subcellularLocation>
</comment>
<dbReference type="Pfam" id="PF00294">
    <property type="entry name" value="PfkB"/>
    <property type="match status" value="1"/>
</dbReference>
<dbReference type="Gene3D" id="3.40.1190.20">
    <property type="match status" value="1"/>
</dbReference>
<name>A0A5J5GPP1_9RHOB</name>
<gene>
    <name evidence="9" type="primary">rbsK</name>
    <name evidence="11" type="ORF">F3S47_03615</name>
</gene>
<keyword evidence="12" id="KW-1185">Reference proteome</keyword>
<feature type="binding site" evidence="9">
    <location>
        <begin position="10"/>
        <end position="12"/>
    </location>
    <ligand>
        <name>substrate</name>
    </ligand>
</feature>
<dbReference type="GO" id="GO:0004747">
    <property type="term" value="F:ribokinase activity"/>
    <property type="evidence" value="ECO:0007669"/>
    <property type="project" value="UniProtKB-UniRule"/>
</dbReference>
<protein>
    <recommendedName>
        <fullName evidence="9">Ribokinase</fullName>
        <shortName evidence="9">RK</shortName>
        <ecNumber evidence="9">2.7.1.15</ecNumber>
    </recommendedName>
</protein>
<keyword evidence="5 9" id="KW-0067">ATP-binding</keyword>
<dbReference type="EMBL" id="VYQE01000001">
    <property type="protein sequence ID" value="KAA9010346.1"/>
    <property type="molecule type" value="Genomic_DNA"/>
</dbReference>
<comment type="subunit">
    <text evidence="9">Homodimer.</text>
</comment>
<dbReference type="InterPro" id="IPR029056">
    <property type="entry name" value="Ribokinase-like"/>
</dbReference>
<evidence type="ECO:0000313" key="11">
    <source>
        <dbReference type="EMBL" id="KAA9010346.1"/>
    </source>
</evidence>
<dbReference type="PANTHER" id="PTHR10584">
    <property type="entry name" value="SUGAR KINASE"/>
    <property type="match status" value="1"/>
</dbReference>
<evidence type="ECO:0000256" key="2">
    <source>
        <dbReference type="ARBA" id="ARBA00022723"/>
    </source>
</evidence>
<feature type="binding site" evidence="9">
    <location>
        <position position="231"/>
    </location>
    <ligand>
        <name>K(+)</name>
        <dbReference type="ChEBI" id="CHEBI:29103"/>
    </ligand>
</feature>
<dbReference type="InterPro" id="IPR011877">
    <property type="entry name" value="Ribokinase"/>
</dbReference>
<dbReference type="PANTHER" id="PTHR10584:SF166">
    <property type="entry name" value="RIBOKINASE"/>
    <property type="match status" value="1"/>
</dbReference>
<organism evidence="11 12">
    <name type="scientific">Histidinibacterium aquaticum</name>
    <dbReference type="NCBI Taxonomy" id="2613962"/>
    <lineage>
        <taxon>Bacteria</taxon>
        <taxon>Pseudomonadati</taxon>
        <taxon>Pseudomonadota</taxon>
        <taxon>Alphaproteobacteria</taxon>
        <taxon>Rhodobacterales</taxon>
        <taxon>Paracoccaceae</taxon>
        <taxon>Histidinibacterium</taxon>
    </lineage>
</organism>
<keyword evidence="7 9" id="KW-0630">Potassium</keyword>
<feature type="binding site" evidence="9">
    <location>
        <begin position="234"/>
        <end position="235"/>
    </location>
    <ligand>
        <name>ATP</name>
        <dbReference type="ChEBI" id="CHEBI:30616"/>
    </ligand>
</feature>
<comment type="catalytic activity">
    <reaction evidence="9">
        <text>D-ribose + ATP = D-ribose 5-phosphate + ADP + H(+)</text>
        <dbReference type="Rhea" id="RHEA:13697"/>
        <dbReference type="ChEBI" id="CHEBI:15378"/>
        <dbReference type="ChEBI" id="CHEBI:30616"/>
        <dbReference type="ChEBI" id="CHEBI:47013"/>
        <dbReference type="ChEBI" id="CHEBI:78346"/>
        <dbReference type="ChEBI" id="CHEBI:456216"/>
        <dbReference type="EC" id="2.7.1.15"/>
    </reaction>
</comment>
<evidence type="ECO:0000256" key="7">
    <source>
        <dbReference type="ARBA" id="ARBA00022958"/>
    </source>
</evidence>
<keyword evidence="3 9" id="KW-0547">Nucleotide-binding</keyword>
<comment type="pathway">
    <text evidence="9">Carbohydrate metabolism; D-ribose degradation; D-ribose 5-phosphate from beta-D-ribopyranose: step 2/2.</text>
</comment>
<comment type="activity regulation">
    <text evidence="9">Activated by a monovalent cation that binds near, but not in, the active site. The most likely occupant of the site in vivo is potassium. Ion binding induces a conformational change that may alter substrate affinity.</text>
</comment>
<reference evidence="11 12" key="1">
    <citation type="submission" date="2019-09" db="EMBL/GenBank/DDBJ databases">
        <authorList>
            <person name="Park J.-S."/>
            <person name="Choi H.-J."/>
        </authorList>
    </citation>
    <scope>NUCLEOTIDE SEQUENCE [LARGE SCALE GENOMIC DNA]</scope>
    <source>
        <strain evidence="11 12">176SS1-4</strain>
    </source>
</reference>
<comment type="cofactor">
    <cofactor evidence="9">
        <name>Mg(2+)</name>
        <dbReference type="ChEBI" id="CHEBI:18420"/>
    </cofactor>
    <text evidence="9">Requires a divalent cation, most likely magnesium in vivo, as an electrophilic catalyst to aid phosphoryl group transfer. It is the chelate of the metal and the nucleotide that is the actual substrate.</text>
</comment>
<comment type="similarity">
    <text evidence="9">Belongs to the carbohydrate kinase PfkB family. Ribokinase subfamily.</text>
</comment>
<dbReference type="InterPro" id="IPR011611">
    <property type="entry name" value="PfkB_dom"/>
</dbReference>
<feature type="binding site" evidence="9">
    <location>
        <position position="268"/>
    </location>
    <ligand>
        <name>K(+)</name>
        <dbReference type="ChEBI" id="CHEBI:29103"/>
    </ligand>
</feature>
<dbReference type="InterPro" id="IPR002139">
    <property type="entry name" value="Ribo/fructo_kinase"/>
</dbReference>
<feature type="binding site" evidence="9">
    <location>
        <position position="180"/>
    </location>
    <ligand>
        <name>ATP</name>
        <dbReference type="ChEBI" id="CHEBI:30616"/>
    </ligand>
</feature>
<sequence length="290" mass="29776">MTILNIGSINWDRLYVVDHFPGPGETLAAKSASVGLGGKGLNQSVAIQRAGGRVRHVGAIGEADAAMRAAVEDLGLETSGIVGIPGSLTGSALIVVERGGENQIILDPGANARIPAEHCREQIVRLEAGDRVLLQNETNVLAEGAALARGQGVGVVLAAAPFDAALIWPVLPDIDLLAVNEIEFAQLREAGGELPNHLSILVTYGARGASLITPSETINVPAIRANPVDTTGAGDTTLGCFLARLDAGEPADLALRYAMAAAALQVQAPGAATAIPHESEVLALLDQNAH</sequence>